<keyword evidence="1" id="KW-1133">Transmembrane helix</keyword>
<organism evidence="2 3">
    <name type="scientific">Motiliproteus coralliicola</name>
    <dbReference type="NCBI Taxonomy" id="2283196"/>
    <lineage>
        <taxon>Bacteria</taxon>
        <taxon>Pseudomonadati</taxon>
        <taxon>Pseudomonadota</taxon>
        <taxon>Gammaproteobacteria</taxon>
        <taxon>Oceanospirillales</taxon>
        <taxon>Oceanospirillaceae</taxon>
        <taxon>Motiliproteus</taxon>
    </lineage>
</organism>
<sequence>MVDKREIRKDRYLKLMTKTGIPLAIISVLSLWAGRYFGSPGLGMLFFITCPLAMAIGLAYNIRYVMLAVRKQREEKEKEERGRTR</sequence>
<accession>A0A369WDH8</accession>
<evidence type="ECO:0000313" key="2">
    <source>
        <dbReference type="EMBL" id="RDE18744.1"/>
    </source>
</evidence>
<keyword evidence="1" id="KW-0812">Transmembrane</keyword>
<comment type="caution">
    <text evidence="2">The sequence shown here is derived from an EMBL/GenBank/DDBJ whole genome shotgun (WGS) entry which is preliminary data.</text>
</comment>
<evidence type="ECO:0000313" key="3">
    <source>
        <dbReference type="Proteomes" id="UP000253769"/>
    </source>
</evidence>
<dbReference type="Proteomes" id="UP000253769">
    <property type="component" value="Unassembled WGS sequence"/>
</dbReference>
<gene>
    <name evidence="2" type="ORF">DV711_14050</name>
</gene>
<proteinExistence type="predicted"/>
<dbReference type="EMBL" id="QQOH01000004">
    <property type="protein sequence ID" value="RDE18744.1"/>
    <property type="molecule type" value="Genomic_DNA"/>
</dbReference>
<dbReference type="RefSeq" id="WP_114696359.1">
    <property type="nucleotide sequence ID" value="NZ_QQOH01000004.1"/>
</dbReference>
<name>A0A369WDH8_9GAMM</name>
<dbReference type="AlphaFoldDB" id="A0A369WDH8"/>
<protein>
    <submittedName>
        <fullName evidence="2">Uncharacterized protein</fullName>
    </submittedName>
</protein>
<feature type="transmembrane region" description="Helical" evidence="1">
    <location>
        <begin position="21"/>
        <end position="38"/>
    </location>
</feature>
<evidence type="ECO:0000256" key="1">
    <source>
        <dbReference type="SAM" id="Phobius"/>
    </source>
</evidence>
<feature type="transmembrane region" description="Helical" evidence="1">
    <location>
        <begin position="44"/>
        <end position="66"/>
    </location>
</feature>
<reference evidence="2 3" key="1">
    <citation type="submission" date="2018-07" db="EMBL/GenBank/DDBJ databases">
        <title>Motiliproteus coralliicola sp. nov., a bacterium isolated from Coral.</title>
        <authorList>
            <person name="Wang G."/>
        </authorList>
    </citation>
    <scope>NUCLEOTIDE SEQUENCE [LARGE SCALE GENOMIC DNA]</scope>
    <source>
        <strain evidence="2 3">C34</strain>
    </source>
</reference>
<keyword evidence="1" id="KW-0472">Membrane</keyword>
<keyword evidence="3" id="KW-1185">Reference proteome</keyword>
<dbReference type="OrthoDB" id="6120131at2"/>